<feature type="coiled-coil region" evidence="1">
    <location>
        <begin position="344"/>
        <end position="409"/>
    </location>
</feature>
<keyword evidence="1" id="KW-0175">Coiled coil</keyword>
<sequence length="545" mass="61879">MSYLFTFFVIVHIYKTPTDYMGDTDSISTNYTMDTNQKDQEGSTAASSPSKIDLTGMKPQPLPIAPNMIDGLKPVRRTKIGDIKSLFEPKGDGSQIVHLLAEIKDTLEEQNVAKTTPNAELSDIKELLISMVDRSKSNKALLNTLIQEESTPDNEMLVEIRDMIFNMIDRSKTNKSSLDDLRGHFDEQISDRLSQVCKTVEQQSTDIHEKMKTLLDSKVNSSLLSELDSKLGNIVDHETEELKSLKATVSSLTKKSDIQGIELKLTDFSERMERLQESNDLKDSRLEEKFDKLVQELTTNNTKLESRQELKEKELEQKIVGKDEIIDVLKLEIHDLHRKLQYSNEKHTNELEAKSNEILSLRQLLNDSNMQNTAIQEELSTLKAKGLESSQLQASIEEMKREKSVLTRTLISSCARIKNQQEVFQLWSDRTEDIKSNLLTLQETLKSDRSFIIPLKRPSTEGVDQLQESKNSPKKHIEVHHEEVGNISNGSIMSPIFMEKLSPKKRIVSSPSKILSNRCLNSNSATPSKSPIRLSSTKNFTEQEN</sequence>
<dbReference type="RefSeq" id="XP_002492253.1">
    <property type="nucleotide sequence ID" value="XM_002492208.1"/>
</dbReference>
<dbReference type="InParanoid" id="C4R3D8"/>
<feature type="coiled-coil region" evidence="1">
    <location>
        <begin position="235"/>
        <end position="314"/>
    </location>
</feature>
<protein>
    <submittedName>
        <fullName evidence="3">Uncharacterized protein</fullName>
    </submittedName>
</protein>
<dbReference type="AlphaFoldDB" id="C4R3D8"/>
<dbReference type="KEGG" id="ppa:PAS_chr3_0045"/>
<accession>C4R3D8</accession>
<dbReference type="OrthoDB" id="10310663at2759"/>
<dbReference type="HOGENOM" id="CLU_531108_0_0_1"/>
<evidence type="ECO:0000313" key="3">
    <source>
        <dbReference type="EMBL" id="CAY69973.1"/>
    </source>
</evidence>
<proteinExistence type="predicted"/>
<dbReference type="EMBL" id="FN392321">
    <property type="protein sequence ID" value="CAY69973.1"/>
    <property type="molecule type" value="Genomic_DNA"/>
</dbReference>
<organism evidence="3 4">
    <name type="scientific">Komagataella phaffii (strain GS115 / ATCC 20864)</name>
    <name type="common">Yeast</name>
    <name type="synonym">Pichia pastoris</name>
    <dbReference type="NCBI Taxonomy" id="644223"/>
    <lineage>
        <taxon>Eukaryota</taxon>
        <taxon>Fungi</taxon>
        <taxon>Dikarya</taxon>
        <taxon>Ascomycota</taxon>
        <taxon>Saccharomycotina</taxon>
        <taxon>Pichiomycetes</taxon>
        <taxon>Pichiales</taxon>
        <taxon>Pichiaceae</taxon>
        <taxon>Komagataella</taxon>
    </lineage>
</organism>
<evidence type="ECO:0000313" key="4">
    <source>
        <dbReference type="Proteomes" id="UP000000314"/>
    </source>
</evidence>
<keyword evidence="4" id="KW-1185">Reference proteome</keyword>
<feature type="region of interest" description="Disordered" evidence="2">
    <location>
        <begin position="518"/>
        <end position="545"/>
    </location>
</feature>
<dbReference type="Proteomes" id="UP000000314">
    <property type="component" value="Chromosome 3"/>
</dbReference>
<dbReference type="GeneID" id="8199331"/>
<evidence type="ECO:0000256" key="1">
    <source>
        <dbReference type="SAM" id="Coils"/>
    </source>
</evidence>
<dbReference type="SMR" id="C4R3D8"/>
<gene>
    <name evidence="3" type="ordered locus">PAS_chr3_0045</name>
</gene>
<feature type="region of interest" description="Disordered" evidence="2">
    <location>
        <begin position="31"/>
        <end position="59"/>
    </location>
</feature>
<reference evidence="3 4" key="1">
    <citation type="journal article" date="2009" name="Nat. Biotechnol.">
        <title>Genome sequence of the recombinant protein production host Pichia pastoris.</title>
        <authorList>
            <person name="De Schutter K."/>
            <person name="Lin Y.C."/>
            <person name="Tiels P."/>
            <person name="Van Hecke A."/>
            <person name="Glinka S."/>
            <person name="Weber-Lehmann J."/>
            <person name="Rouze P."/>
            <person name="Van de Peer Y."/>
            <person name="Callewaert N."/>
        </authorList>
    </citation>
    <scope>NUCLEOTIDE SEQUENCE [LARGE SCALE GENOMIC DNA]</scope>
    <source>
        <strain evidence="4">GS115 / ATCC 20864</strain>
    </source>
</reference>
<evidence type="ECO:0000256" key="2">
    <source>
        <dbReference type="SAM" id="MobiDB-lite"/>
    </source>
</evidence>
<name>C4R3D8_KOMPG</name>